<dbReference type="Gene3D" id="2.60.270.60">
    <property type="match status" value="1"/>
</dbReference>
<accession>A0ABX6EPS4</accession>
<gene>
    <name evidence="1" type="primary">ATG31</name>
    <name evidence="1" type="ORF">FIM1_317</name>
</gene>
<evidence type="ECO:0000313" key="2">
    <source>
        <dbReference type="Proteomes" id="UP000422736"/>
    </source>
</evidence>
<reference evidence="1 2" key="1">
    <citation type="submission" date="2016-03" db="EMBL/GenBank/DDBJ databases">
        <title>How can Kluyveromyces marxianus grow so fast - potential evolutionary course in Saccharomyces Complex revealed by comparative genomics.</title>
        <authorList>
            <person name="Mo W."/>
            <person name="Lu W."/>
            <person name="Yang X."/>
            <person name="Qi J."/>
            <person name="Lv H."/>
        </authorList>
    </citation>
    <scope>NUCLEOTIDE SEQUENCE [LARGE SCALE GENOMIC DNA]</scope>
    <source>
        <strain evidence="1 2">FIM1</strain>
    </source>
</reference>
<dbReference type="EMBL" id="CP015054">
    <property type="protein sequence ID" value="QGN13674.1"/>
    <property type="molecule type" value="Genomic_DNA"/>
</dbReference>
<name>A0ABX6EPS4_KLUMA</name>
<dbReference type="Proteomes" id="UP000422736">
    <property type="component" value="Chromosome 1"/>
</dbReference>
<dbReference type="InterPro" id="IPR018621">
    <property type="entry name" value="Atg31"/>
</dbReference>
<dbReference type="Pfam" id="PF09795">
    <property type="entry name" value="ATG31"/>
    <property type="match status" value="1"/>
</dbReference>
<proteinExistence type="predicted"/>
<sequence>MDTPMLLVTNVNDAIQNDDLRMDSLTNENAWFLNNISYIFEDDEPIQQEDHSNYENLFIIDSDLNGKISGVELLSEKWQLLSYEQNKPYNCISLRVMDELSADLSPQDGDVKDLDSLARRYHDRNVQIRNLLDSLIQED</sequence>
<organism evidence="1 2">
    <name type="scientific">Kluyveromyces marxianus</name>
    <name type="common">Yeast</name>
    <name type="synonym">Candida kefyr</name>
    <dbReference type="NCBI Taxonomy" id="4911"/>
    <lineage>
        <taxon>Eukaryota</taxon>
        <taxon>Fungi</taxon>
        <taxon>Dikarya</taxon>
        <taxon>Ascomycota</taxon>
        <taxon>Saccharomycotina</taxon>
        <taxon>Saccharomycetes</taxon>
        <taxon>Saccharomycetales</taxon>
        <taxon>Saccharomycetaceae</taxon>
        <taxon>Kluyveromyces</taxon>
    </lineage>
</organism>
<protein>
    <submittedName>
        <fullName evidence="1">Atg31 super family</fullName>
    </submittedName>
</protein>
<evidence type="ECO:0000313" key="1">
    <source>
        <dbReference type="EMBL" id="QGN13674.1"/>
    </source>
</evidence>
<keyword evidence="2" id="KW-1185">Reference proteome</keyword>